<dbReference type="InterPro" id="IPR001789">
    <property type="entry name" value="Sig_transdc_resp-reg_receiver"/>
</dbReference>
<dbReference type="CDD" id="cd17535">
    <property type="entry name" value="REC_NarL-like"/>
    <property type="match status" value="1"/>
</dbReference>
<dbReference type="CDD" id="cd06170">
    <property type="entry name" value="LuxR_C_like"/>
    <property type="match status" value="1"/>
</dbReference>
<dbReference type="PRINTS" id="PR00038">
    <property type="entry name" value="HTHLUXR"/>
</dbReference>
<accession>A0A4Q5LKT4</accession>
<evidence type="ECO:0000313" key="7">
    <source>
        <dbReference type="Proteomes" id="UP000293331"/>
    </source>
</evidence>
<dbReference type="SMART" id="SM00421">
    <property type="entry name" value="HTH_LUXR"/>
    <property type="match status" value="1"/>
</dbReference>
<dbReference type="AlphaFoldDB" id="A0A4Q5LKT4"/>
<dbReference type="PANTHER" id="PTHR43214">
    <property type="entry name" value="TWO-COMPONENT RESPONSE REGULATOR"/>
    <property type="match status" value="1"/>
</dbReference>
<dbReference type="SUPFAM" id="SSF46894">
    <property type="entry name" value="C-terminal effector domain of the bipartite response regulators"/>
    <property type="match status" value="1"/>
</dbReference>
<dbReference type="Gene3D" id="3.40.50.2300">
    <property type="match status" value="1"/>
</dbReference>
<comment type="caution">
    <text evidence="6">The sequence shown here is derived from an EMBL/GenBank/DDBJ whole genome shotgun (WGS) entry which is preliminary data.</text>
</comment>
<keyword evidence="7" id="KW-1185">Reference proteome</keyword>
<dbReference type="SMART" id="SM00448">
    <property type="entry name" value="REC"/>
    <property type="match status" value="1"/>
</dbReference>
<dbReference type="Pfam" id="PF00196">
    <property type="entry name" value="GerE"/>
    <property type="match status" value="1"/>
</dbReference>
<dbReference type="PROSITE" id="PS50043">
    <property type="entry name" value="HTH_LUXR_2"/>
    <property type="match status" value="1"/>
</dbReference>
<dbReference type="InterPro" id="IPR058245">
    <property type="entry name" value="NreC/VraR/RcsB-like_REC"/>
</dbReference>
<dbReference type="InterPro" id="IPR039420">
    <property type="entry name" value="WalR-like"/>
</dbReference>
<evidence type="ECO:0000259" key="4">
    <source>
        <dbReference type="PROSITE" id="PS50043"/>
    </source>
</evidence>
<reference evidence="6 7" key="1">
    <citation type="submission" date="2019-02" db="EMBL/GenBank/DDBJ databases">
        <title>Bacterial novel species Mucilaginibacter sp. 17JY9-4 isolated from soil.</title>
        <authorList>
            <person name="Jung H.-Y."/>
        </authorList>
    </citation>
    <scope>NUCLEOTIDE SEQUENCE [LARGE SCALE GENOMIC DNA]</scope>
    <source>
        <strain evidence="6 7">17JY9-4</strain>
    </source>
</reference>
<dbReference type="EMBL" id="SEWG01000005">
    <property type="protein sequence ID" value="RYU89440.1"/>
    <property type="molecule type" value="Genomic_DNA"/>
</dbReference>
<evidence type="ECO:0000256" key="1">
    <source>
        <dbReference type="ARBA" id="ARBA00022553"/>
    </source>
</evidence>
<dbReference type="GO" id="GO:0000160">
    <property type="term" value="P:phosphorelay signal transduction system"/>
    <property type="evidence" value="ECO:0007669"/>
    <property type="project" value="InterPro"/>
</dbReference>
<dbReference type="InterPro" id="IPR016032">
    <property type="entry name" value="Sig_transdc_resp-reg_C-effctor"/>
</dbReference>
<dbReference type="InterPro" id="IPR000792">
    <property type="entry name" value="Tscrpt_reg_LuxR_C"/>
</dbReference>
<dbReference type="PANTHER" id="PTHR43214:SF43">
    <property type="entry name" value="TWO-COMPONENT RESPONSE REGULATOR"/>
    <property type="match status" value="1"/>
</dbReference>
<dbReference type="Pfam" id="PF00072">
    <property type="entry name" value="Response_reg"/>
    <property type="match status" value="1"/>
</dbReference>
<organism evidence="6 7">
    <name type="scientific">Mucilaginibacter terrigena</name>
    <dbReference type="NCBI Taxonomy" id="2492395"/>
    <lineage>
        <taxon>Bacteria</taxon>
        <taxon>Pseudomonadati</taxon>
        <taxon>Bacteroidota</taxon>
        <taxon>Sphingobacteriia</taxon>
        <taxon>Sphingobacteriales</taxon>
        <taxon>Sphingobacteriaceae</taxon>
        <taxon>Mucilaginibacter</taxon>
    </lineage>
</organism>
<protein>
    <submittedName>
        <fullName evidence="6">Response regulator transcription factor</fullName>
    </submittedName>
</protein>
<dbReference type="PROSITE" id="PS00622">
    <property type="entry name" value="HTH_LUXR_1"/>
    <property type="match status" value="1"/>
</dbReference>
<feature type="domain" description="Response regulatory" evidence="5">
    <location>
        <begin position="5"/>
        <end position="125"/>
    </location>
</feature>
<feature type="domain" description="HTH luxR-type" evidence="4">
    <location>
        <begin position="160"/>
        <end position="225"/>
    </location>
</feature>
<evidence type="ECO:0000256" key="3">
    <source>
        <dbReference type="PROSITE-ProRule" id="PRU00169"/>
    </source>
</evidence>
<keyword evidence="1 3" id="KW-0597">Phosphoprotein</keyword>
<dbReference type="PROSITE" id="PS50110">
    <property type="entry name" value="RESPONSE_REGULATORY"/>
    <property type="match status" value="1"/>
</dbReference>
<keyword evidence="2" id="KW-0238">DNA-binding</keyword>
<proteinExistence type="predicted"/>
<feature type="modified residue" description="4-aspartylphosphate" evidence="3">
    <location>
        <position position="60"/>
    </location>
</feature>
<dbReference type="GO" id="GO:0003677">
    <property type="term" value="F:DNA binding"/>
    <property type="evidence" value="ECO:0007669"/>
    <property type="project" value="UniProtKB-KW"/>
</dbReference>
<gene>
    <name evidence="6" type="ORF">EWM62_14035</name>
</gene>
<dbReference type="GO" id="GO:0006355">
    <property type="term" value="P:regulation of DNA-templated transcription"/>
    <property type="evidence" value="ECO:0007669"/>
    <property type="project" value="InterPro"/>
</dbReference>
<dbReference type="OrthoDB" id="9797341at2"/>
<dbReference type="Proteomes" id="UP000293331">
    <property type="component" value="Unassembled WGS sequence"/>
</dbReference>
<name>A0A4Q5LKT4_9SPHI</name>
<evidence type="ECO:0000313" key="6">
    <source>
        <dbReference type="EMBL" id="RYU89440.1"/>
    </source>
</evidence>
<evidence type="ECO:0000256" key="2">
    <source>
        <dbReference type="ARBA" id="ARBA00023125"/>
    </source>
</evidence>
<sequence>MSSIPVAIVDDKTLLREALFNNISYYKEISIVLQACDGANFLEGIKALKPEERPQVVLMDIEMPVMDGIEAVAIAKDLYPEMHFLMLTVFDDDDKLFEAIKAGASGYLLKDEKVSNIVKAIAEIVYEGGVPMSPRIARKALALLRNVPGAAQLPRPGEEEPEDDHTLSTREMEILNRIVDGLNYQQIGERLFISPHTVRKHIANIYDKLHVSNKASAIKVATSKKWFN</sequence>
<dbReference type="RefSeq" id="WP_129877298.1">
    <property type="nucleotide sequence ID" value="NZ_SEWG01000005.1"/>
</dbReference>
<dbReference type="InterPro" id="IPR011006">
    <property type="entry name" value="CheY-like_superfamily"/>
</dbReference>
<dbReference type="SUPFAM" id="SSF52172">
    <property type="entry name" value="CheY-like"/>
    <property type="match status" value="1"/>
</dbReference>
<evidence type="ECO:0000259" key="5">
    <source>
        <dbReference type="PROSITE" id="PS50110"/>
    </source>
</evidence>